<evidence type="ECO:0000256" key="3">
    <source>
        <dbReference type="ARBA" id="ARBA00010286"/>
    </source>
</evidence>
<comment type="cofactor">
    <cofactor evidence="1">
        <name>Zn(2+)</name>
        <dbReference type="ChEBI" id="CHEBI:29105"/>
    </cofactor>
</comment>
<evidence type="ECO:0000313" key="9">
    <source>
        <dbReference type="Proteomes" id="UP000237865"/>
    </source>
</evidence>
<dbReference type="NCBIfam" id="TIGR00857">
    <property type="entry name" value="pyrC_multi"/>
    <property type="match status" value="1"/>
</dbReference>
<dbReference type="GO" id="GO:0046872">
    <property type="term" value="F:metal ion binding"/>
    <property type="evidence" value="ECO:0007669"/>
    <property type="project" value="UniProtKB-KW"/>
</dbReference>
<keyword evidence="5" id="KW-0378">Hydrolase</keyword>
<name>A0A2S5R9X9_9MOLU</name>
<evidence type="ECO:0000256" key="2">
    <source>
        <dbReference type="ARBA" id="ARBA00002368"/>
    </source>
</evidence>
<gene>
    <name evidence="8" type="primary">pyrC</name>
    <name evidence="8" type="ORF">ELUCI_v1c09140</name>
</gene>
<keyword evidence="4" id="KW-0479">Metal-binding</keyword>
<dbReference type="Pfam" id="PF01979">
    <property type="entry name" value="Amidohydro_1"/>
    <property type="match status" value="1"/>
</dbReference>
<dbReference type="GO" id="GO:0004038">
    <property type="term" value="F:allantoinase activity"/>
    <property type="evidence" value="ECO:0007669"/>
    <property type="project" value="TreeGrafter"/>
</dbReference>
<dbReference type="PROSITE" id="PS00483">
    <property type="entry name" value="DIHYDROOROTASE_2"/>
    <property type="match status" value="1"/>
</dbReference>
<evidence type="ECO:0000256" key="6">
    <source>
        <dbReference type="ARBA" id="ARBA00022975"/>
    </source>
</evidence>
<feature type="domain" description="Amidohydrolase-related" evidence="7">
    <location>
        <begin position="50"/>
        <end position="419"/>
    </location>
</feature>
<sequence>MSILLKKISFIEDRKLVIKDILIEGELISKIQNVIEPNATTEVIECQNFFLTPGLIDVHTHTRTPGFEYKEDLHSFNQAALHGGVTIALAMANTNPIPDNPATYQMIQKLLDENSVIKIYQMGAVTNGLKSVQLVDFKAMKQVGANWFSNDGFGIQNTKTMNKILKEMAKNDVLISTHLETEAIKEKGMVDQTSFTIKHDIPTFDQASEYLQLGRDLELLKGKTVRYHAGHISTKEAVDLIRQAKMHGINITCEVTPNHLLLTSEIIQTDNGIYKINPPLRSETDRLALLVGLQDGTIDCIATDHAPHAIEEKNQPISDALFGMVGIEFAFSLMYTHLVKTGILSMVQLLDKMHTNPNHIFRLNANDIKVGASANLVVWDLNKKYKISKKTLQSKQSNTPFLEQEVYGENQLVIIKGTKVFGKEGK</sequence>
<protein>
    <submittedName>
        <fullName evidence="8">Dihydroorotase</fullName>
    </submittedName>
</protein>
<evidence type="ECO:0000256" key="4">
    <source>
        <dbReference type="ARBA" id="ARBA00022723"/>
    </source>
</evidence>
<evidence type="ECO:0000256" key="5">
    <source>
        <dbReference type="ARBA" id="ARBA00022801"/>
    </source>
</evidence>
<organism evidence="8 9">
    <name type="scientific">Williamsoniiplasma lucivorax</name>
    <dbReference type="NCBI Taxonomy" id="209274"/>
    <lineage>
        <taxon>Bacteria</taxon>
        <taxon>Bacillati</taxon>
        <taxon>Mycoplasmatota</taxon>
        <taxon>Mollicutes</taxon>
        <taxon>Entomoplasmatales</taxon>
        <taxon>Williamsoniiplasma</taxon>
    </lineage>
</organism>
<dbReference type="InterPro" id="IPR004722">
    <property type="entry name" value="DHOase"/>
</dbReference>
<dbReference type="AlphaFoldDB" id="A0A2S5R9X9"/>
<dbReference type="InterPro" id="IPR006680">
    <property type="entry name" value="Amidohydro-rel"/>
</dbReference>
<dbReference type="Gene3D" id="3.20.20.140">
    <property type="entry name" value="Metal-dependent hydrolases"/>
    <property type="match status" value="1"/>
</dbReference>
<dbReference type="PANTHER" id="PTHR43668">
    <property type="entry name" value="ALLANTOINASE"/>
    <property type="match status" value="1"/>
</dbReference>
<comment type="caution">
    <text evidence="8">The sequence shown here is derived from an EMBL/GenBank/DDBJ whole genome shotgun (WGS) entry which is preliminary data.</text>
</comment>
<comment type="similarity">
    <text evidence="3">Belongs to the metallo-dependent hydrolases superfamily. DHOase family. Class I DHOase subfamily.</text>
</comment>
<dbReference type="SUPFAM" id="SSF51556">
    <property type="entry name" value="Metallo-dependent hydrolases"/>
    <property type="match status" value="1"/>
</dbReference>
<dbReference type="Proteomes" id="UP000237865">
    <property type="component" value="Unassembled WGS sequence"/>
</dbReference>
<dbReference type="GO" id="GO:0005737">
    <property type="term" value="C:cytoplasm"/>
    <property type="evidence" value="ECO:0007669"/>
    <property type="project" value="TreeGrafter"/>
</dbReference>
<evidence type="ECO:0000259" key="7">
    <source>
        <dbReference type="Pfam" id="PF01979"/>
    </source>
</evidence>
<dbReference type="Gene3D" id="2.30.40.10">
    <property type="entry name" value="Urease, subunit C, domain 1"/>
    <property type="match status" value="1"/>
</dbReference>
<comment type="function">
    <text evidence="2">Catalyzes the reversible cyclization of carbamoyl aspartate to dihydroorotate.</text>
</comment>
<evidence type="ECO:0000313" key="8">
    <source>
        <dbReference type="EMBL" id="PPE04134.1"/>
    </source>
</evidence>
<evidence type="ECO:0000256" key="1">
    <source>
        <dbReference type="ARBA" id="ARBA00001947"/>
    </source>
</evidence>
<dbReference type="SUPFAM" id="SSF51338">
    <property type="entry name" value="Composite domain of metallo-dependent hydrolases"/>
    <property type="match status" value="1"/>
</dbReference>
<reference evidence="8 9" key="1">
    <citation type="submission" date="2017-11" db="EMBL/GenBank/DDBJ databases">
        <title>Genome sequence of Entomoplasma lucivorax PIPN-2 (ATCC 49196).</title>
        <authorList>
            <person name="Lo W.-S."/>
            <person name="Gasparich G.E."/>
            <person name="Kuo C.-H."/>
        </authorList>
    </citation>
    <scope>NUCLEOTIDE SEQUENCE [LARGE SCALE GENOMIC DNA]</scope>
    <source>
        <strain evidence="8 9">PIPN-2</strain>
    </source>
</reference>
<accession>A0A2S5R9X9</accession>
<dbReference type="InterPro" id="IPR011059">
    <property type="entry name" value="Metal-dep_hydrolase_composite"/>
</dbReference>
<dbReference type="GO" id="GO:0006145">
    <property type="term" value="P:purine nucleobase catabolic process"/>
    <property type="evidence" value="ECO:0007669"/>
    <property type="project" value="TreeGrafter"/>
</dbReference>
<dbReference type="PANTHER" id="PTHR43668:SF2">
    <property type="entry name" value="ALLANTOINASE"/>
    <property type="match status" value="1"/>
</dbReference>
<keyword evidence="9" id="KW-1185">Reference proteome</keyword>
<keyword evidence="6" id="KW-0665">Pyrimidine biosynthesis</keyword>
<dbReference type="InterPro" id="IPR050138">
    <property type="entry name" value="DHOase/Allantoinase_Hydrolase"/>
</dbReference>
<dbReference type="EMBL" id="PHNE01000006">
    <property type="protein sequence ID" value="PPE04134.1"/>
    <property type="molecule type" value="Genomic_DNA"/>
</dbReference>
<dbReference type="CDD" id="cd01317">
    <property type="entry name" value="DHOase_IIa"/>
    <property type="match status" value="1"/>
</dbReference>
<proteinExistence type="inferred from homology"/>
<dbReference type="InterPro" id="IPR002195">
    <property type="entry name" value="Dihydroorotase_CS"/>
</dbReference>
<dbReference type="InterPro" id="IPR032466">
    <property type="entry name" value="Metal_Hydrolase"/>
</dbReference>
<dbReference type="GO" id="GO:0006221">
    <property type="term" value="P:pyrimidine nucleotide biosynthetic process"/>
    <property type="evidence" value="ECO:0007669"/>
    <property type="project" value="UniProtKB-KW"/>
</dbReference>
<dbReference type="GO" id="GO:0004151">
    <property type="term" value="F:dihydroorotase activity"/>
    <property type="evidence" value="ECO:0007669"/>
    <property type="project" value="InterPro"/>
</dbReference>
<dbReference type="STRING" id="1399797.GCA_000518285_01557"/>
<dbReference type="RefSeq" id="WP_028126866.1">
    <property type="nucleotide sequence ID" value="NZ_PHNE01000006.1"/>
</dbReference>